<dbReference type="OrthoDB" id="1194650at2759"/>
<evidence type="ECO:0000313" key="2">
    <source>
        <dbReference type="Proteomes" id="UP001152561"/>
    </source>
</evidence>
<reference evidence="2" key="1">
    <citation type="journal article" date="2023" name="Proc. Natl. Acad. Sci. U.S.A.">
        <title>Genomic and structural basis for evolution of tropane alkaloid biosynthesis.</title>
        <authorList>
            <person name="Wanga Y.-J."/>
            <person name="Taina T."/>
            <person name="Yua J.-Y."/>
            <person name="Lia J."/>
            <person name="Xua B."/>
            <person name="Chenc J."/>
            <person name="D'Auriad J.C."/>
            <person name="Huanga J.-P."/>
            <person name="Huanga S.-X."/>
        </authorList>
    </citation>
    <scope>NUCLEOTIDE SEQUENCE [LARGE SCALE GENOMIC DNA]</scope>
    <source>
        <strain evidence="2">cv. KIB-2019</strain>
    </source>
</reference>
<comment type="caution">
    <text evidence="1">The sequence shown here is derived from an EMBL/GenBank/DDBJ whole genome shotgun (WGS) entry which is preliminary data.</text>
</comment>
<proteinExistence type="predicted"/>
<organism evidence="1 2">
    <name type="scientific">Anisodus acutangulus</name>
    <dbReference type="NCBI Taxonomy" id="402998"/>
    <lineage>
        <taxon>Eukaryota</taxon>
        <taxon>Viridiplantae</taxon>
        <taxon>Streptophyta</taxon>
        <taxon>Embryophyta</taxon>
        <taxon>Tracheophyta</taxon>
        <taxon>Spermatophyta</taxon>
        <taxon>Magnoliopsida</taxon>
        <taxon>eudicotyledons</taxon>
        <taxon>Gunneridae</taxon>
        <taxon>Pentapetalae</taxon>
        <taxon>asterids</taxon>
        <taxon>lamiids</taxon>
        <taxon>Solanales</taxon>
        <taxon>Solanaceae</taxon>
        <taxon>Solanoideae</taxon>
        <taxon>Hyoscyameae</taxon>
        <taxon>Anisodus</taxon>
    </lineage>
</organism>
<dbReference type="Proteomes" id="UP001152561">
    <property type="component" value="Unassembled WGS sequence"/>
</dbReference>
<name>A0A9Q1LT53_9SOLA</name>
<accession>A0A9Q1LT53</accession>
<protein>
    <submittedName>
        <fullName evidence="1">Uncharacterized protein</fullName>
    </submittedName>
</protein>
<evidence type="ECO:0000313" key="1">
    <source>
        <dbReference type="EMBL" id="KAJ8544075.1"/>
    </source>
</evidence>
<sequence length="226" mass="26219">MLKKGVFGHFMELSDLHLFDNILHFLLLSQLVSSNDSVLKFKVFDHEVIFDRDCFHLITGLDCCAGDFSVVYVRSNRLLNRYFLNKERIKLSDLRRFLHFHSSHRASEFWKKYSDVLRLAVRFKTFVVNDVVATDQETEYFPVALCLAVHTASSSSGAILPRGLIDHLIDDFRSRFDDLDTRFKDSDSRFVGLINAVENLVQVHDERKSFVGATESVKRTNFEFKV</sequence>
<dbReference type="AlphaFoldDB" id="A0A9Q1LT53"/>
<dbReference type="EMBL" id="JAJAGQ010000014">
    <property type="protein sequence ID" value="KAJ8544075.1"/>
    <property type="molecule type" value="Genomic_DNA"/>
</dbReference>
<gene>
    <name evidence="1" type="ORF">K7X08_028586</name>
</gene>
<dbReference type="PANTHER" id="PTHR48449">
    <property type="entry name" value="DUF1985 DOMAIN-CONTAINING PROTEIN"/>
    <property type="match status" value="1"/>
</dbReference>
<dbReference type="PANTHER" id="PTHR48449:SF1">
    <property type="entry name" value="DUF1985 DOMAIN-CONTAINING PROTEIN"/>
    <property type="match status" value="1"/>
</dbReference>
<keyword evidence="2" id="KW-1185">Reference proteome</keyword>